<dbReference type="AlphaFoldDB" id="A0A3Q2NWI3"/>
<proteinExistence type="predicted"/>
<keyword evidence="6" id="KW-1185">Reference proteome</keyword>
<organism evidence="5 6">
    <name type="scientific">Fundulus heteroclitus</name>
    <name type="common">Killifish</name>
    <name type="synonym">Mummichog</name>
    <dbReference type="NCBI Taxonomy" id="8078"/>
    <lineage>
        <taxon>Eukaryota</taxon>
        <taxon>Metazoa</taxon>
        <taxon>Chordata</taxon>
        <taxon>Craniata</taxon>
        <taxon>Vertebrata</taxon>
        <taxon>Euteleostomi</taxon>
        <taxon>Actinopterygii</taxon>
        <taxon>Neopterygii</taxon>
        <taxon>Teleostei</taxon>
        <taxon>Neoteleostei</taxon>
        <taxon>Acanthomorphata</taxon>
        <taxon>Ovalentaria</taxon>
        <taxon>Atherinomorphae</taxon>
        <taxon>Cyprinodontiformes</taxon>
        <taxon>Fundulidae</taxon>
        <taxon>Fundulus</taxon>
    </lineage>
</organism>
<evidence type="ECO:0000259" key="4">
    <source>
        <dbReference type="PROSITE" id="PS50892"/>
    </source>
</evidence>
<dbReference type="STRING" id="8078.ENSFHEP00000003814"/>
<evidence type="ECO:0000256" key="2">
    <source>
        <dbReference type="SAM" id="Coils"/>
    </source>
</evidence>
<protein>
    <recommendedName>
        <fullName evidence="4">V-SNARE coiled-coil homology domain-containing protein</fullName>
    </recommendedName>
</protein>
<name>A0A3Q2NWI3_FUNHE</name>
<evidence type="ECO:0000256" key="3">
    <source>
        <dbReference type="SAM" id="MobiDB-lite"/>
    </source>
</evidence>
<reference evidence="5" key="2">
    <citation type="submission" date="2025-09" db="UniProtKB">
        <authorList>
            <consortium name="Ensembl"/>
        </authorList>
    </citation>
    <scope>IDENTIFICATION</scope>
</reference>
<dbReference type="Pfam" id="PF00957">
    <property type="entry name" value="Synaptobrevin"/>
    <property type="match status" value="1"/>
</dbReference>
<feature type="domain" description="V-SNARE coiled-coil homology" evidence="4">
    <location>
        <begin position="4"/>
        <end position="60"/>
    </location>
</feature>
<reference evidence="5" key="1">
    <citation type="submission" date="2025-08" db="UniProtKB">
        <authorList>
            <consortium name="Ensembl"/>
        </authorList>
    </citation>
    <scope>IDENTIFICATION</scope>
</reference>
<dbReference type="GeneTree" id="ENSGT00940000170695"/>
<feature type="coiled-coil region" evidence="2">
    <location>
        <begin position="26"/>
        <end position="53"/>
    </location>
</feature>
<dbReference type="SUPFAM" id="SSF58038">
    <property type="entry name" value="SNARE fusion complex"/>
    <property type="match status" value="1"/>
</dbReference>
<dbReference type="InterPro" id="IPR042855">
    <property type="entry name" value="V_SNARE_CC"/>
</dbReference>
<dbReference type="PROSITE" id="PS50892">
    <property type="entry name" value="V_SNARE"/>
    <property type="match status" value="1"/>
</dbReference>
<feature type="region of interest" description="Disordered" evidence="3">
    <location>
        <begin position="91"/>
        <end position="117"/>
    </location>
</feature>
<dbReference type="Ensembl" id="ENSFHET00000009912.1">
    <property type="protein sequence ID" value="ENSFHEP00000003814.1"/>
    <property type="gene ID" value="ENSFHEG00000004705.1"/>
</dbReference>
<feature type="compositionally biased region" description="Polar residues" evidence="3">
    <location>
        <begin position="98"/>
        <end position="107"/>
    </location>
</feature>
<dbReference type="Gene3D" id="1.20.5.110">
    <property type="match status" value="1"/>
</dbReference>
<evidence type="ECO:0000313" key="6">
    <source>
        <dbReference type="Proteomes" id="UP000265000"/>
    </source>
</evidence>
<keyword evidence="1 2" id="KW-0175">Coiled coil</keyword>
<sequence>MKSRLQQKQEEVEEVKGIMLDNMNKADERSGKLNDLEQQAEDLLKMVAVADTVQRENIGASPWPLVFKCLMELILCNIDVSKYEDIWHANRPHHSGSLPLNKTNHSSPAAALAPQRG</sequence>
<evidence type="ECO:0000313" key="5">
    <source>
        <dbReference type="Ensembl" id="ENSFHEP00000003814.1"/>
    </source>
</evidence>
<accession>A0A3Q2NWI3</accession>
<evidence type="ECO:0000256" key="1">
    <source>
        <dbReference type="PROSITE-ProRule" id="PRU00290"/>
    </source>
</evidence>
<dbReference type="Proteomes" id="UP000265000">
    <property type="component" value="Unplaced"/>
</dbReference>